<gene>
    <name evidence="2" type="ORF">KC01_LOCUS28075</name>
</gene>
<evidence type="ECO:0000256" key="1">
    <source>
        <dbReference type="SAM" id="MobiDB-lite"/>
    </source>
</evidence>
<feature type="compositionally biased region" description="Basic and acidic residues" evidence="1">
    <location>
        <begin position="15"/>
        <end position="27"/>
    </location>
</feature>
<dbReference type="Proteomes" id="UP001497482">
    <property type="component" value="Chromosome 23"/>
</dbReference>
<feature type="region of interest" description="Disordered" evidence="1">
    <location>
        <begin position="91"/>
        <end position="122"/>
    </location>
</feature>
<sequence length="208" mass="23470">MEFTTRFGLHSQTTRLREDLTPARREPLPASHRPRAEPLSEGLRPPIDTGQEVFRTPHFPRPPVGRGFGAGLFPLRSPLLRESCRIEVGVAPPESLSPKEEGDRGGGRTGARGRPVPATGPDRDRACFEHSNFFKVNASDPAGHSAKSIEGAPRGRGWDRRWLASRRTVSSIPRSNYELFNCSNFKIRYWSWNYRGCWHQTCPPMDPR</sequence>
<evidence type="ECO:0000313" key="3">
    <source>
        <dbReference type="Proteomes" id="UP001497482"/>
    </source>
</evidence>
<feature type="compositionally biased region" description="Basic and acidic residues" evidence="1">
    <location>
        <begin position="97"/>
        <end position="106"/>
    </location>
</feature>
<feature type="region of interest" description="Disordered" evidence="1">
    <location>
        <begin position="1"/>
        <end position="48"/>
    </location>
</feature>
<organism evidence="2 3">
    <name type="scientific">Knipowitschia caucasica</name>
    <name type="common">Caucasian dwarf goby</name>
    <name type="synonym">Pomatoschistus caucasicus</name>
    <dbReference type="NCBI Taxonomy" id="637954"/>
    <lineage>
        <taxon>Eukaryota</taxon>
        <taxon>Metazoa</taxon>
        <taxon>Chordata</taxon>
        <taxon>Craniata</taxon>
        <taxon>Vertebrata</taxon>
        <taxon>Euteleostomi</taxon>
        <taxon>Actinopterygii</taxon>
        <taxon>Neopterygii</taxon>
        <taxon>Teleostei</taxon>
        <taxon>Neoteleostei</taxon>
        <taxon>Acanthomorphata</taxon>
        <taxon>Gobiaria</taxon>
        <taxon>Gobiiformes</taxon>
        <taxon>Gobioidei</taxon>
        <taxon>Gobiidae</taxon>
        <taxon>Gobiinae</taxon>
        <taxon>Knipowitschia</taxon>
    </lineage>
</organism>
<dbReference type="AlphaFoldDB" id="A0AAV2LJT8"/>
<accession>A0AAV2LJT8</accession>
<proteinExistence type="predicted"/>
<reference evidence="2 3" key="1">
    <citation type="submission" date="2024-04" db="EMBL/GenBank/DDBJ databases">
        <authorList>
            <person name="Waldvogel A.-M."/>
            <person name="Schoenle A."/>
        </authorList>
    </citation>
    <scope>NUCLEOTIDE SEQUENCE [LARGE SCALE GENOMIC DNA]</scope>
</reference>
<protein>
    <submittedName>
        <fullName evidence="2">Uncharacterized protein</fullName>
    </submittedName>
</protein>
<name>A0AAV2LJT8_KNICA</name>
<evidence type="ECO:0000313" key="2">
    <source>
        <dbReference type="EMBL" id="CAL1599889.1"/>
    </source>
</evidence>
<dbReference type="EMBL" id="OZ035845">
    <property type="protein sequence ID" value="CAL1599889.1"/>
    <property type="molecule type" value="Genomic_DNA"/>
</dbReference>
<keyword evidence="3" id="KW-1185">Reference proteome</keyword>